<dbReference type="EMBL" id="HBIM01017613">
    <property type="protein sequence ID" value="CAE0416501.1"/>
    <property type="molecule type" value="Transcribed_RNA"/>
</dbReference>
<organism evidence="1">
    <name type="scientific">Amphora coffeiformis</name>
    <dbReference type="NCBI Taxonomy" id="265554"/>
    <lineage>
        <taxon>Eukaryota</taxon>
        <taxon>Sar</taxon>
        <taxon>Stramenopiles</taxon>
        <taxon>Ochrophyta</taxon>
        <taxon>Bacillariophyta</taxon>
        <taxon>Bacillariophyceae</taxon>
        <taxon>Bacillariophycidae</taxon>
        <taxon>Thalassiophysales</taxon>
        <taxon>Catenulaceae</taxon>
        <taxon>Amphora</taxon>
    </lineage>
</organism>
<protein>
    <submittedName>
        <fullName evidence="1">Uncharacterized protein</fullName>
    </submittedName>
</protein>
<name>A0A7S3L9L5_9STRA</name>
<sequence length="125" mass="14512">MLRDLVAWEEESALKMAWSFLDSRLQVLEEYIQSNEGYHRVMNAENLIFEAEDFVAVMGLFRLWYMVRKMPTGVPDLDTRLARVVQAISYTISTTQSPTMFRLSLLENATQLVLDWPDKGAMDED</sequence>
<proteinExistence type="predicted"/>
<evidence type="ECO:0000313" key="1">
    <source>
        <dbReference type="EMBL" id="CAE0416501.1"/>
    </source>
</evidence>
<accession>A0A7S3L9L5</accession>
<reference evidence="1" key="1">
    <citation type="submission" date="2021-01" db="EMBL/GenBank/DDBJ databases">
        <authorList>
            <person name="Corre E."/>
            <person name="Pelletier E."/>
            <person name="Niang G."/>
            <person name="Scheremetjew M."/>
            <person name="Finn R."/>
            <person name="Kale V."/>
            <person name="Holt S."/>
            <person name="Cochrane G."/>
            <person name="Meng A."/>
            <person name="Brown T."/>
            <person name="Cohen L."/>
        </authorList>
    </citation>
    <scope>NUCLEOTIDE SEQUENCE</scope>
    <source>
        <strain evidence="1">CCMP127</strain>
    </source>
</reference>
<gene>
    <name evidence="1" type="ORF">ACOF00016_LOCUS13559</name>
</gene>
<dbReference type="AlphaFoldDB" id="A0A7S3L9L5"/>